<gene>
    <name evidence="5 6" type="primary">rpmC</name>
    <name evidence="6" type="ORF">NBG4_1010010</name>
</gene>
<organism evidence="6 7">
    <name type="scientific">Candidatus Sulfobium mesophilum</name>
    <dbReference type="NCBI Taxonomy" id="2016548"/>
    <lineage>
        <taxon>Bacteria</taxon>
        <taxon>Pseudomonadati</taxon>
        <taxon>Nitrospirota</taxon>
        <taxon>Nitrospiria</taxon>
        <taxon>Nitrospirales</taxon>
        <taxon>Nitrospiraceae</taxon>
        <taxon>Candidatus Sulfobium</taxon>
    </lineage>
</organism>
<keyword evidence="3 5" id="KW-0687">Ribonucleoprotein</keyword>
<dbReference type="InterPro" id="IPR050063">
    <property type="entry name" value="Ribosomal_protein_uL29"/>
</dbReference>
<dbReference type="EMBL" id="OUUY01000004">
    <property type="protein sequence ID" value="SPP99628.1"/>
    <property type="molecule type" value="Genomic_DNA"/>
</dbReference>
<dbReference type="Pfam" id="PF00831">
    <property type="entry name" value="Ribosomal_L29"/>
    <property type="match status" value="1"/>
</dbReference>
<dbReference type="GO" id="GO:0022625">
    <property type="term" value="C:cytosolic large ribosomal subunit"/>
    <property type="evidence" value="ECO:0007669"/>
    <property type="project" value="TreeGrafter"/>
</dbReference>
<dbReference type="InterPro" id="IPR001854">
    <property type="entry name" value="Ribosomal_uL29"/>
</dbReference>
<evidence type="ECO:0000256" key="1">
    <source>
        <dbReference type="ARBA" id="ARBA00009254"/>
    </source>
</evidence>
<dbReference type="HAMAP" id="MF_00374">
    <property type="entry name" value="Ribosomal_uL29"/>
    <property type="match status" value="1"/>
</dbReference>
<dbReference type="GO" id="GO:0003735">
    <property type="term" value="F:structural constituent of ribosome"/>
    <property type="evidence" value="ECO:0007669"/>
    <property type="project" value="InterPro"/>
</dbReference>
<evidence type="ECO:0000256" key="3">
    <source>
        <dbReference type="ARBA" id="ARBA00023274"/>
    </source>
</evidence>
<reference evidence="7" key="1">
    <citation type="submission" date="2018-03" db="EMBL/GenBank/DDBJ databases">
        <authorList>
            <person name="Zecchin S."/>
        </authorList>
    </citation>
    <scope>NUCLEOTIDE SEQUENCE [LARGE SCALE GENOMIC DNA]</scope>
</reference>
<evidence type="ECO:0000313" key="6">
    <source>
        <dbReference type="EMBL" id="SPP99628.1"/>
    </source>
</evidence>
<dbReference type="AlphaFoldDB" id="A0A2U3QDY6"/>
<evidence type="ECO:0000256" key="2">
    <source>
        <dbReference type="ARBA" id="ARBA00022980"/>
    </source>
</evidence>
<evidence type="ECO:0000256" key="5">
    <source>
        <dbReference type="HAMAP-Rule" id="MF_00374"/>
    </source>
</evidence>
<dbReference type="PANTHER" id="PTHR10916">
    <property type="entry name" value="60S RIBOSOMAL PROTEIN L35/50S RIBOSOMAL PROTEIN L29"/>
    <property type="match status" value="1"/>
</dbReference>
<dbReference type="OrthoDB" id="9815192at2"/>
<dbReference type="SUPFAM" id="SSF46561">
    <property type="entry name" value="Ribosomal protein L29 (L29p)"/>
    <property type="match status" value="1"/>
</dbReference>
<accession>A0A2U3QDY6</accession>
<dbReference type="FunFam" id="1.10.287.310:FF:000001">
    <property type="entry name" value="50S ribosomal protein L29"/>
    <property type="match status" value="1"/>
</dbReference>
<keyword evidence="7" id="KW-1185">Reference proteome</keyword>
<sequence>MKVSELRDLSVEELQKKEQDMRKELFNLRFQQATGEIENPMRIRAIRKNIARALTLITERNKKNK</sequence>
<name>A0A2U3QDY6_9BACT</name>
<evidence type="ECO:0000313" key="7">
    <source>
        <dbReference type="Proteomes" id="UP000245125"/>
    </source>
</evidence>
<dbReference type="InterPro" id="IPR036049">
    <property type="entry name" value="Ribosomal_uL29_sf"/>
</dbReference>
<keyword evidence="2 5" id="KW-0689">Ribosomal protein</keyword>
<protein>
    <recommendedName>
        <fullName evidence="4 5">Large ribosomal subunit protein uL29</fullName>
    </recommendedName>
</protein>
<dbReference type="CDD" id="cd00427">
    <property type="entry name" value="Ribosomal_L29_HIP"/>
    <property type="match status" value="1"/>
</dbReference>
<dbReference type="PANTHER" id="PTHR10916:SF0">
    <property type="entry name" value="LARGE RIBOSOMAL SUBUNIT PROTEIN UL29C"/>
    <property type="match status" value="1"/>
</dbReference>
<dbReference type="GO" id="GO:0006412">
    <property type="term" value="P:translation"/>
    <property type="evidence" value="ECO:0007669"/>
    <property type="project" value="UniProtKB-UniRule"/>
</dbReference>
<evidence type="ECO:0000256" key="4">
    <source>
        <dbReference type="ARBA" id="ARBA00035204"/>
    </source>
</evidence>
<comment type="similarity">
    <text evidence="1 5">Belongs to the universal ribosomal protein uL29 family.</text>
</comment>
<dbReference type="PROSITE" id="PS00579">
    <property type="entry name" value="RIBOSOMAL_L29"/>
    <property type="match status" value="1"/>
</dbReference>
<dbReference type="Proteomes" id="UP000245125">
    <property type="component" value="Unassembled WGS sequence"/>
</dbReference>
<proteinExistence type="inferred from homology"/>
<dbReference type="NCBIfam" id="TIGR00012">
    <property type="entry name" value="L29"/>
    <property type="match status" value="1"/>
</dbReference>
<dbReference type="Gene3D" id="1.10.287.310">
    <property type="match status" value="1"/>
</dbReference>
<dbReference type="InterPro" id="IPR018254">
    <property type="entry name" value="Ribosomal_uL29_CS"/>
</dbReference>